<sequence length="226" mass="25667">MALLIERIVRRAKRWLTRQSDSNLIDFPKYRRHGAYHWRLFEEDEVYQDLVRFICSLPNSKCRILDLGCGDGVYVGQLALLGHDIIGIDGDSDAVALARDQLAKRSLTNAEVIHASLGQFANSSPRAQSFDLVYSMDVIEHLPDPLELIRVATQFCKRDGVICIGTPIFRSEATVSPYHVKEYTKEEFGQLLEPFMDSLQIHCLRARREHGIVIEQGYMCGIGKPC</sequence>
<dbReference type="Gene3D" id="3.40.50.150">
    <property type="entry name" value="Vaccinia Virus protein VP39"/>
    <property type="match status" value="1"/>
</dbReference>
<dbReference type="GO" id="GO:0102208">
    <property type="term" value="F:2-polyprenyl-6-hydroxyphenol methylase activity"/>
    <property type="evidence" value="ECO:0007669"/>
    <property type="project" value="UniProtKB-EC"/>
</dbReference>
<name>A0A5C5ZHR6_9BACT</name>
<dbReference type="EMBL" id="SJPM01000043">
    <property type="protein sequence ID" value="TWT86093.1"/>
    <property type="molecule type" value="Genomic_DNA"/>
</dbReference>
<dbReference type="GO" id="GO:0032259">
    <property type="term" value="P:methylation"/>
    <property type="evidence" value="ECO:0007669"/>
    <property type="project" value="UniProtKB-KW"/>
</dbReference>
<organism evidence="2 3">
    <name type="scientific">Neorhodopirellula pilleata</name>
    <dbReference type="NCBI Taxonomy" id="2714738"/>
    <lineage>
        <taxon>Bacteria</taxon>
        <taxon>Pseudomonadati</taxon>
        <taxon>Planctomycetota</taxon>
        <taxon>Planctomycetia</taxon>
        <taxon>Pirellulales</taxon>
        <taxon>Pirellulaceae</taxon>
        <taxon>Neorhodopirellula</taxon>
    </lineage>
</organism>
<keyword evidence="2" id="KW-0489">Methyltransferase</keyword>
<evidence type="ECO:0000259" key="1">
    <source>
        <dbReference type="Pfam" id="PF13847"/>
    </source>
</evidence>
<dbReference type="Proteomes" id="UP000316213">
    <property type="component" value="Unassembled WGS sequence"/>
</dbReference>
<dbReference type="PANTHER" id="PTHR43861">
    <property type="entry name" value="TRANS-ACONITATE 2-METHYLTRANSFERASE-RELATED"/>
    <property type="match status" value="1"/>
</dbReference>
<keyword evidence="3" id="KW-1185">Reference proteome</keyword>
<dbReference type="Pfam" id="PF13847">
    <property type="entry name" value="Methyltransf_31"/>
    <property type="match status" value="1"/>
</dbReference>
<evidence type="ECO:0000313" key="3">
    <source>
        <dbReference type="Proteomes" id="UP000316213"/>
    </source>
</evidence>
<comment type="caution">
    <text evidence="2">The sequence shown here is derived from an EMBL/GenBank/DDBJ whole genome shotgun (WGS) entry which is preliminary data.</text>
</comment>
<dbReference type="EC" id="2.1.1.222" evidence="2"/>
<dbReference type="AlphaFoldDB" id="A0A5C5ZHR6"/>
<proteinExistence type="predicted"/>
<dbReference type="SUPFAM" id="SSF53335">
    <property type="entry name" value="S-adenosyl-L-methionine-dependent methyltransferases"/>
    <property type="match status" value="1"/>
</dbReference>
<keyword evidence="2" id="KW-0830">Ubiquinone</keyword>
<feature type="domain" description="Methyltransferase" evidence="1">
    <location>
        <begin position="59"/>
        <end position="169"/>
    </location>
</feature>
<reference evidence="2 3" key="1">
    <citation type="submission" date="2019-02" db="EMBL/GenBank/DDBJ databases">
        <title>Deep-cultivation of Planctomycetes and their phenomic and genomic characterization uncovers novel biology.</title>
        <authorList>
            <person name="Wiegand S."/>
            <person name="Jogler M."/>
            <person name="Boedeker C."/>
            <person name="Pinto D."/>
            <person name="Vollmers J."/>
            <person name="Rivas-Marin E."/>
            <person name="Kohn T."/>
            <person name="Peeters S.H."/>
            <person name="Heuer A."/>
            <person name="Rast P."/>
            <person name="Oberbeckmann S."/>
            <person name="Bunk B."/>
            <person name="Jeske O."/>
            <person name="Meyerdierks A."/>
            <person name="Storesund J.E."/>
            <person name="Kallscheuer N."/>
            <person name="Luecker S."/>
            <person name="Lage O.M."/>
            <person name="Pohl T."/>
            <person name="Merkel B.J."/>
            <person name="Hornburger P."/>
            <person name="Mueller R.-W."/>
            <person name="Bruemmer F."/>
            <person name="Labrenz M."/>
            <person name="Spormann A.M."/>
            <person name="Op Den Camp H."/>
            <person name="Overmann J."/>
            <person name="Amann R."/>
            <person name="Jetten M.S.M."/>
            <person name="Mascher T."/>
            <person name="Medema M.H."/>
            <person name="Devos D.P."/>
            <person name="Kaster A.-K."/>
            <person name="Ovreas L."/>
            <person name="Rohde M."/>
            <person name="Galperin M.Y."/>
            <person name="Jogler C."/>
        </authorList>
    </citation>
    <scope>NUCLEOTIDE SEQUENCE [LARGE SCALE GENOMIC DNA]</scope>
    <source>
        <strain evidence="2 3">Pla100</strain>
    </source>
</reference>
<keyword evidence="2" id="KW-0808">Transferase</keyword>
<dbReference type="CDD" id="cd02440">
    <property type="entry name" value="AdoMet_MTases"/>
    <property type="match status" value="1"/>
</dbReference>
<dbReference type="InterPro" id="IPR025714">
    <property type="entry name" value="Methyltranfer_dom"/>
</dbReference>
<dbReference type="InterPro" id="IPR029063">
    <property type="entry name" value="SAM-dependent_MTases_sf"/>
</dbReference>
<gene>
    <name evidence="2" type="primary">ubiG_3</name>
    <name evidence="2" type="ORF">Pla100_62180</name>
</gene>
<dbReference type="OrthoDB" id="2577067at2"/>
<accession>A0A5C5ZHR6</accession>
<protein>
    <submittedName>
        <fullName evidence="2">Ubiquinone biosynthesis O-methyltransferase</fullName>
        <ecNumber evidence="2">2.1.1.222</ecNumber>
    </submittedName>
</protein>
<evidence type="ECO:0000313" key="2">
    <source>
        <dbReference type="EMBL" id="TWT86093.1"/>
    </source>
</evidence>